<evidence type="ECO:0000313" key="3">
    <source>
        <dbReference type="EMBL" id="KAL3827233.1"/>
    </source>
</evidence>
<proteinExistence type="predicted"/>
<protein>
    <recommendedName>
        <fullName evidence="2">DUF6824 domain-containing protein</fullName>
    </recommendedName>
</protein>
<feature type="region of interest" description="Disordered" evidence="1">
    <location>
        <begin position="1"/>
        <end position="44"/>
    </location>
</feature>
<feature type="region of interest" description="Disordered" evidence="1">
    <location>
        <begin position="237"/>
        <end position="270"/>
    </location>
</feature>
<feature type="compositionally biased region" description="Low complexity" evidence="1">
    <location>
        <begin position="257"/>
        <end position="268"/>
    </location>
</feature>
<dbReference type="AlphaFoldDB" id="A0ABD3SSQ2"/>
<evidence type="ECO:0000256" key="1">
    <source>
        <dbReference type="SAM" id="MobiDB-lite"/>
    </source>
</evidence>
<dbReference type="Pfam" id="PF20710">
    <property type="entry name" value="DUF6824"/>
    <property type="match status" value="1"/>
</dbReference>
<reference evidence="3 4" key="1">
    <citation type="submission" date="2024-10" db="EMBL/GenBank/DDBJ databases">
        <title>Updated reference genomes for cyclostephanoid diatoms.</title>
        <authorList>
            <person name="Roberts W.R."/>
            <person name="Alverson A.J."/>
        </authorList>
    </citation>
    <scope>NUCLEOTIDE SEQUENCE [LARGE SCALE GENOMIC DNA]</scope>
    <source>
        <strain evidence="3 4">AJA228-03</strain>
    </source>
</reference>
<keyword evidence="4" id="KW-1185">Reference proteome</keyword>
<sequence>MPSTFDYNPKEQNESNLTIPPPSTSSEGTEITNQPRPSVSTNPSITPAEYIFHKAMIMPQTQTPYHNSYEVGLSKRDQFAASKRDRYGGGSGRGSLMSMGCSGRSLLSMDLNLCSQDFEGGLGALVDDDDFHDGDDDALLLPDFKAPQDGSLSDVSERTSDVKTTSEYTMPLACVTEDQEHNPCPVLKLTAKLERVSTCSSVDLLNENLRVTSRDWGMPVEQSEVDLLKPLLPVEFADHGQPSNVQDSQTDHGHMEPSPSSNQNPTPSVDSLTISMKEKTIKPRREVNMTCSIEPTDDDVLLGRGGFTNSHPGNIRFREKALELRPWYEASDKEQKFHISKLLLESVTNNGNRFLEKEEDGLWYEVVGDSARKKASQALRERIKGGRKITSA</sequence>
<dbReference type="Proteomes" id="UP001530377">
    <property type="component" value="Unassembled WGS sequence"/>
</dbReference>
<feature type="domain" description="DUF6824" evidence="2">
    <location>
        <begin position="299"/>
        <end position="381"/>
    </location>
</feature>
<evidence type="ECO:0000313" key="4">
    <source>
        <dbReference type="Proteomes" id="UP001530377"/>
    </source>
</evidence>
<evidence type="ECO:0000259" key="2">
    <source>
        <dbReference type="Pfam" id="PF20710"/>
    </source>
</evidence>
<name>A0ABD3SSQ2_9STRA</name>
<accession>A0ABD3SSQ2</accession>
<organism evidence="3 4">
    <name type="scientific">Cyclostephanos tholiformis</name>
    <dbReference type="NCBI Taxonomy" id="382380"/>
    <lineage>
        <taxon>Eukaryota</taxon>
        <taxon>Sar</taxon>
        <taxon>Stramenopiles</taxon>
        <taxon>Ochrophyta</taxon>
        <taxon>Bacillariophyta</taxon>
        <taxon>Coscinodiscophyceae</taxon>
        <taxon>Thalassiosirophycidae</taxon>
        <taxon>Stephanodiscales</taxon>
        <taxon>Stephanodiscaceae</taxon>
        <taxon>Cyclostephanos</taxon>
    </lineage>
</organism>
<dbReference type="InterPro" id="IPR049227">
    <property type="entry name" value="DUF6824"/>
</dbReference>
<comment type="caution">
    <text evidence="3">The sequence shown here is derived from an EMBL/GenBank/DDBJ whole genome shotgun (WGS) entry which is preliminary data.</text>
</comment>
<feature type="compositionally biased region" description="Polar residues" evidence="1">
    <location>
        <begin position="14"/>
        <end position="44"/>
    </location>
</feature>
<dbReference type="EMBL" id="JALLPB020000006">
    <property type="protein sequence ID" value="KAL3827233.1"/>
    <property type="molecule type" value="Genomic_DNA"/>
</dbReference>
<gene>
    <name evidence="3" type="ORF">ACHAXA_004708</name>
</gene>